<reference evidence="3 4" key="1">
    <citation type="journal article" date="2016" name="Sci. Rep.">
        <title>Accelerated dysbiosis of gut microbiota during aggravation of DSS-induced colitis by a butyrate-producing bacterium.</title>
        <authorList>
            <person name="Zhang Q."/>
            <person name="Wu Y."/>
            <person name="Wang J."/>
            <person name="Wu G."/>
            <person name="Long W."/>
            <person name="Xue Z."/>
            <person name="Wang L."/>
            <person name="Zhang X."/>
            <person name="Pang X."/>
            <person name="Zhao Y."/>
            <person name="Zhao L."/>
            <person name="Zhang C."/>
        </authorList>
    </citation>
    <scope>NUCLEOTIDE SEQUENCE [LARGE SCALE GENOMIC DNA]</scope>
    <source>
        <strain evidence="3 4">BPB5</strain>
    </source>
</reference>
<keyword evidence="2" id="KW-1133">Transmembrane helix</keyword>
<sequence>MILFLITQELEYLGSELNVLHRNYIVWNCRLTDFIKREYISIDTMKPEAIVIEQVALENSKDLIEFQNSFPEIKIILIVRDKSELLDLQRIEIVDQNENILESLRKILKISEKPKIDVQKQEMQIGFLSQDRETAVLAAINFVKTLSEAEKNLCLCEITTNVKKAILPKLSSNYGLIGENGIYKWNDISFLCNSGKEGVVYTVCSFCEEDPIEKMFEQCDIQIWCESDEGELILHYENRHIRISIDNPFENDHTEDFRELLGSQNTILDTENTNIEEECIVEQNSKIVSEIKKQEKKKKSKKIKINMKKAGFIMILLFCIVLVFFGLSIVLKNINAGKKKQHLTKEIQKEKVTTQGTTQTATEEVTTETATTQEKKASTERKTEKKTESSTQKTTTDRRNITTSTRKKVGTTKKRNTTAKKKKTVKKVRKTVKTTQKKRTTTAKKRVTMQQPKTTTENSKNHTKEEFNVDYKVE</sequence>
<feature type="compositionally biased region" description="Basic residues" evidence="1">
    <location>
        <begin position="405"/>
        <end position="447"/>
    </location>
</feature>
<organism evidence="3 4">
    <name type="scientific">Anaerostipes hadrus</name>
    <dbReference type="NCBI Taxonomy" id="649756"/>
    <lineage>
        <taxon>Bacteria</taxon>
        <taxon>Bacillati</taxon>
        <taxon>Bacillota</taxon>
        <taxon>Clostridia</taxon>
        <taxon>Lachnospirales</taxon>
        <taxon>Lachnospiraceae</taxon>
        <taxon>Anaerostipes</taxon>
    </lineage>
</organism>
<evidence type="ECO:0000313" key="4">
    <source>
        <dbReference type="Proteomes" id="UP000188159"/>
    </source>
</evidence>
<gene>
    <name evidence="3" type="ORF">DO83_13975</name>
</gene>
<dbReference type="AlphaFoldDB" id="A0A1Q2CA10"/>
<keyword evidence="2" id="KW-0812">Transmembrane</keyword>
<feature type="compositionally biased region" description="Basic and acidic residues" evidence="1">
    <location>
        <begin position="459"/>
        <end position="474"/>
    </location>
</feature>
<feature type="compositionally biased region" description="Polar residues" evidence="1">
    <location>
        <begin position="449"/>
        <end position="458"/>
    </location>
</feature>
<feature type="transmembrane region" description="Helical" evidence="2">
    <location>
        <begin position="310"/>
        <end position="331"/>
    </location>
</feature>
<evidence type="ECO:0000313" key="3">
    <source>
        <dbReference type="EMBL" id="AQP40581.1"/>
    </source>
</evidence>
<name>A0A1Q2CA10_ANAHA</name>
<proteinExistence type="predicted"/>
<dbReference type="EMBL" id="CP012098">
    <property type="protein sequence ID" value="AQP40581.1"/>
    <property type="molecule type" value="Genomic_DNA"/>
</dbReference>
<feature type="compositionally biased region" description="Basic and acidic residues" evidence="1">
    <location>
        <begin position="373"/>
        <end position="388"/>
    </location>
</feature>
<keyword evidence="2" id="KW-0472">Membrane</keyword>
<dbReference type="Proteomes" id="UP000188159">
    <property type="component" value="Chromosome"/>
</dbReference>
<protein>
    <submittedName>
        <fullName evidence="3">Uncharacterized protein</fullName>
    </submittedName>
</protein>
<feature type="region of interest" description="Disordered" evidence="1">
    <location>
        <begin position="350"/>
        <end position="474"/>
    </location>
</feature>
<accession>A0A1Q2CA10</accession>
<evidence type="ECO:0000256" key="1">
    <source>
        <dbReference type="SAM" id="MobiDB-lite"/>
    </source>
</evidence>
<feature type="compositionally biased region" description="Low complexity" evidence="1">
    <location>
        <begin position="353"/>
        <end position="372"/>
    </location>
</feature>
<evidence type="ECO:0000256" key="2">
    <source>
        <dbReference type="SAM" id="Phobius"/>
    </source>
</evidence>